<dbReference type="AlphaFoldDB" id="W9Y4A4"/>
<evidence type="ECO:0000256" key="3">
    <source>
        <dbReference type="ARBA" id="ARBA00023002"/>
    </source>
</evidence>
<dbReference type="HOGENOM" id="CLU_010194_2_9_1"/>
<dbReference type="Proteomes" id="UP000019484">
    <property type="component" value="Unassembled WGS sequence"/>
</dbReference>
<keyword evidence="3" id="KW-0560">Oxidoreductase</keyword>
<dbReference type="PRINTS" id="PR00080">
    <property type="entry name" value="SDRFAMILY"/>
</dbReference>
<name>W9Y4A4_9EURO</name>
<proteinExistence type="inferred from homology"/>
<dbReference type="GO" id="GO:0005811">
    <property type="term" value="C:lipid droplet"/>
    <property type="evidence" value="ECO:0007669"/>
    <property type="project" value="TreeGrafter"/>
</dbReference>
<dbReference type="InterPro" id="IPR002347">
    <property type="entry name" value="SDR_fam"/>
</dbReference>
<sequence>MPGSKQTVLITGCLDGGLGAALAIAFHKAGLHVYATARNPARMTQVAELGIETLTLDVLSESSIAACVSKIPRLDILVNKAGAAYSMPVTDMSIPKARKLFDLNAFLPLLLKSKGIIVNQTSIAASLILPLAAAYGASKAAMAHISETLRLELQPFGITVIELKTGLVRSNLIKNHEIATQPQLPENLIYTPAKEQVETALRQERFVGEGLPADQWATAVTQDILQKQPPPVIWRGDSARLARVGSILPFGFLDGTAKKATGFDLVEIALRN</sequence>
<dbReference type="Gene3D" id="3.40.50.720">
    <property type="entry name" value="NAD(P)-binding Rossmann-like Domain"/>
    <property type="match status" value="1"/>
</dbReference>
<protein>
    <submittedName>
        <fullName evidence="5">Uncharacterized protein</fullName>
    </submittedName>
</protein>
<dbReference type="GO" id="GO:0000140">
    <property type="term" value="F:acylglycerone-phosphate reductase (NADP+) activity"/>
    <property type="evidence" value="ECO:0007669"/>
    <property type="project" value="TreeGrafter"/>
</dbReference>
<evidence type="ECO:0000256" key="4">
    <source>
        <dbReference type="RuleBase" id="RU000363"/>
    </source>
</evidence>
<accession>W9Y4A4</accession>
<dbReference type="GO" id="GO:0019433">
    <property type="term" value="P:triglyceride catabolic process"/>
    <property type="evidence" value="ECO:0007669"/>
    <property type="project" value="TreeGrafter"/>
</dbReference>
<comment type="similarity">
    <text evidence="1 4">Belongs to the short-chain dehydrogenases/reductases (SDR) family.</text>
</comment>
<dbReference type="GeneID" id="19159457"/>
<gene>
    <name evidence="5" type="ORF">A1O1_04576</name>
</gene>
<dbReference type="PROSITE" id="PS00061">
    <property type="entry name" value="ADH_SHORT"/>
    <property type="match status" value="1"/>
</dbReference>
<evidence type="ECO:0000313" key="6">
    <source>
        <dbReference type="Proteomes" id="UP000019484"/>
    </source>
</evidence>
<keyword evidence="2" id="KW-0521">NADP</keyword>
<dbReference type="OrthoDB" id="2102561at2759"/>
<dbReference type="PANTHER" id="PTHR44169">
    <property type="entry name" value="NADPH-DEPENDENT 1-ACYLDIHYDROXYACETONE PHOSPHATE REDUCTASE"/>
    <property type="match status" value="1"/>
</dbReference>
<evidence type="ECO:0000256" key="2">
    <source>
        <dbReference type="ARBA" id="ARBA00022857"/>
    </source>
</evidence>
<dbReference type="SUPFAM" id="SSF51735">
    <property type="entry name" value="NAD(P)-binding Rossmann-fold domains"/>
    <property type="match status" value="1"/>
</dbReference>
<dbReference type="PANTHER" id="PTHR44169:SF6">
    <property type="entry name" value="NADPH-DEPENDENT 1-ACYLDIHYDROXYACETONE PHOSPHATE REDUCTASE"/>
    <property type="match status" value="1"/>
</dbReference>
<dbReference type="GO" id="GO:0004806">
    <property type="term" value="F:triacylglycerol lipase activity"/>
    <property type="evidence" value="ECO:0007669"/>
    <property type="project" value="TreeGrafter"/>
</dbReference>
<dbReference type="GO" id="GO:0006654">
    <property type="term" value="P:phosphatidic acid biosynthetic process"/>
    <property type="evidence" value="ECO:0007669"/>
    <property type="project" value="TreeGrafter"/>
</dbReference>
<dbReference type="PRINTS" id="PR00081">
    <property type="entry name" value="GDHRDH"/>
</dbReference>
<dbReference type="EMBL" id="AMWN01000004">
    <property type="protein sequence ID" value="EXJ87652.1"/>
    <property type="molecule type" value="Genomic_DNA"/>
</dbReference>
<keyword evidence="6" id="KW-1185">Reference proteome</keyword>
<dbReference type="eggNOG" id="KOG1209">
    <property type="taxonomic scope" value="Eukaryota"/>
</dbReference>
<dbReference type="InterPro" id="IPR036291">
    <property type="entry name" value="NAD(P)-bd_dom_sf"/>
</dbReference>
<comment type="caution">
    <text evidence="5">The sequence shown here is derived from an EMBL/GenBank/DDBJ whole genome shotgun (WGS) entry which is preliminary data.</text>
</comment>
<dbReference type="Pfam" id="PF00106">
    <property type="entry name" value="adh_short"/>
    <property type="match status" value="1"/>
</dbReference>
<reference evidence="5 6" key="1">
    <citation type="submission" date="2013-03" db="EMBL/GenBank/DDBJ databases">
        <title>The Genome Sequence of Capronia coronata CBS 617.96.</title>
        <authorList>
            <consortium name="The Broad Institute Genomics Platform"/>
            <person name="Cuomo C."/>
            <person name="de Hoog S."/>
            <person name="Gorbushina A."/>
            <person name="Walker B."/>
            <person name="Young S.K."/>
            <person name="Zeng Q."/>
            <person name="Gargeya S."/>
            <person name="Fitzgerald M."/>
            <person name="Haas B."/>
            <person name="Abouelleil A."/>
            <person name="Allen A.W."/>
            <person name="Alvarado L."/>
            <person name="Arachchi H.M."/>
            <person name="Berlin A.M."/>
            <person name="Chapman S.B."/>
            <person name="Gainer-Dewar J."/>
            <person name="Goldberg J."/>
            <person name="Griggs A."/>
            <person name="Gujja S."/>
            <person name="Hansen M."/>
            <person name="Howarth C."/>
            <person name="Imamovic A."/>
            <person name="Ireland A."/>
            <person name="Larimer J."/>
            <person name="McCowan C."/>
            <person name="Murphy C."/>
            <person name="Pearson M."/>
            <person name="Poon T.W."/>
            <person name="Priest M."/>
            <person name="Roberts A."/>
            <person name="Saif S."/>
            <person name="Shea T."/>
            <person name="Sisk P."/>
            <person name="Sykes S."/>
            <person name="Wortman J."/>
            <person name="Nusbaum C."/>
            <person name="Birren B."/>
        </authorList>
    </citation>
    <scope>NUCLEOTIDE SEQUENCE [LARGE SCALE GENOMIC DNA]</scope>
    <source>
        <strain evidence="5 6">CBS 617.96</strain>
    </source>
</reference>
<dbReference type="STRING" id="1182541.W9Y4A4"/>
<organism evidence="5 6">
    <name type="scientific">Capronia coronata CBS 617.96</name>
    <dbReference type="NCBI Taxonomy" id="1182541"/>
    <lineage>
        <taxon>Eukaryota</taxon>
        <taxon>Fungi</taxon>
        <taxon>Dikarya</taxon>
        <taxon>Ascomycota</taxon>
        <taxon>Pezizomycotina</taxon>
        <taxon>Eurotiomycetes</taxon>
        <taxon>Chaetothyriomycetidae</taxon>
        <taxon>Chaetothyriales</taxon>
        <taxon>Herpotrichiellaceae</taxon>
        <taxon>Capronia</taxon>
    </lineage>
</organism>
<dbReference type="GO" id="GO:0005783">
    <property type="term" value="C:endoplasmic reticulum"/>
    <property type="evidence" value="ECO:0007669"/>
    <property type="project" value="TreeGrafter"/>
</dbReference>
<dbReference type="RefSeq" id="XP_007723658.1">
    <property type="nucleotide sequence ID" value="XM_007725468.1"/>
</dbReference>
<evidence type="ECO:0000256" key="1">
    <source>
        <dbReference type="ARBA" id="ARBA00006484"/>
    </source>
</evidence>
<dbReference type="InterPro" id="IPR020904">
    <property type="entry name" value="Sc_DH/Rdtase_CS"/>
</dbReference>
<evidence type="ECO:0000313" key="5">
    <source>
        <dbReference type="EMBL" id="EXJ87652.1"/>
    </source>
</evidence>